<feature type="transmembrane region" description="Helical" evidence="1">
    <location>
        <begin position="93"/>
        <end position="115"/>
    </location>
</feature>
<feature type="domain" description="Prepilin type IV endopeptidase peptidase" evidence="2">
    <location>
        <begin position="2"/>
        <end position="51"/>
    </location>
</feature>
<proteinExistence type="predicted"/>
<keyword evidence="4" id="KW-1185">Reference proteome</keyword>
<gene>
    <name evidence="3" type="ORF">LT85_0946</name>
</gene>
<dbReference type="STRING" id="279058.LT85_0946"/>
<reference evidence="4" key="1">
    <citation type="journal article" date="2014" name="Soil Biol. Biochem.">
        <title>Structure and function of bacterial communities in ageing soils: Insights from the Mendocino ecological staircase.</title>
        <authorList>
            <person name="Uroz S."/>
            <person name="Tech J.J."/>
            <person name="Sawaya N.A."/>
            <person name="Frey-Klett P."/>
            <person name="Leveau J.H.J."/>
        </authorList>
    </citation>
    <scope>NUCLEOTIDE SEQUENCE [LARGE SCALE GENOMIC DNA]</scope>
    <source>
        <strain evidence="4">Cal35</strain>
    </source>
</reference>
<evidence type="ECO:0000313" key="3">
    <source>
        <dbReference type="EMBL" id="AIY40104.1"/>
    </source>
</evidence>
<dbReference type="EMBL" id="CP009962">
    <property type="protein sequence ID" value="AIY40104.1"/>
    <property type="molecule type" value="Genomic_DNA"/>
</dbReference>
<evidence type="ECO:0000256" key="1">
    <source>
        <dbReference type="SAM" id="Phobius"/>
    </source>
</evidence>
<evidence type="ECO:0000313" key="4">
    <source>
        <dbReference type="Proteomes" id="UP000030302"/>
    </source>
</evidence>
<organism evidence="3 4">
    <name type="scientific">Collimonas arenae</name>
    <dbReference type="NCBI Taxonomy" id="279058"/>
    <lineage>
        <taxon>Bacteria</taxon>
        <taxon>Pseudomonadati</taxon>
        <taxon>Pseudomonadota</taxon>
        <taxon>Betaproteobacteria</taxon>
        <taxon>Burkholderiales</taxon>
        <taxon>Oxalobacteraceae</taxon>
        <taxon>Collimonas</taxon>
    </lineage>
</organism>
<protein>
    <submittedName>
        <fullName evidence="3">Putative prepilin peptidase transmembrane protein</fullName>
    </submittedName>
</protein>
<dbReference type="KEGG" id="care:LT85_0946"/>
<dbReference type="AlphaFoldDB" id="A0A0A1F8U2"/>
<dbReference type="GO" id="GO:0004190">
    <property type="term" value="F:aspartic-type endopeptidase activity"/>
    <property type="evidence" value="ECO:0007669"/>
    <property type="project" value="InterPro"/>
</dbReference>
<accession>A0A0A1F8U2</accession>
<keyword evidence="1 3" id="KW-0812">Transmembrane</keyword>
<dbReference type="GO" id="GO:0016020">
    <property type="term" value="C:membrane"/>
    <property type="evidence" value="ECO:0007669"/>
    <property type="project" value="InterPro"/>
</dbReference>
<dbReference type="Pfam" id="PF01478">
    <property type="entry name" value="Peptidase_A24"/>
    <property type="match status" value="1"/>
</dbReference>
<feature type="transmembrane region" description="Helical" evidence="1">
    <location>
        <begin position="55"/>
        <end position="78"/>
    </location>
</feature>
<dbReference type="InterPro" id="IPR000045">
    <property type="entry name" value="Prepilin_IV_endopep_pep"/>
</dbReference>
<keyword evidence="1" id="KW-0472">Membrane</keyword>
<dbReference type="Gene3D" id="1.20.120.1220">
    <property type="match status" value="1"/>
</dbReference>
<feature type="transmembrane region" description="Helical" evidence="1">
    <location>
        <begin position="27"/>
        <end position="48"/>
    </location>
</feature>
<dbReference type="Proteomes" id="UP000030302">
    <property type="component" value="Chromosome"/>
</dbReference>
<evidence type="ECO:0000259" key="2">
    <source>
        <dbReference type="Pfam" id="PF01478"/>
    </source>
</evidence>
<keyword evidence="1" id="KW-1133">Transmembrane helix</keyword>
<dbReference type="HOGENOM" id="CLU_2092616_0_0_4"/>
<sequence length="116" mass="12413">MAGLVFFAPLYILRAMAAGDVKFFAVLGLLLGPGALLPVFLFASLIAGAHAMIVYVLRLGLAPGLQVIAVRVACWNWYQRMLERRGNRVGIPYAAYLALTGAWAGMQGAGVMPVFT</sequence>
<name>A0A0A1F8U2_9BURK</name>